<name>A0ABS5LPY7_9BURK</name>
<protein>
    <recommendedName>
        <fullName evidence="3">GGDEF domain-containing protein</fullName>
    </recommendedName>
</protein>
<evidence type="ECO:0000313" key="1">
    <source>
        <dbReference type="EMBL" id="MBS3018414.1"/>
    </source>
</evidence>
<evidence type="ECO:0000313" key="2">
    <source>
        <dbReference type="Proteomes" id="UP001647436"/>
    </source>
</evidence>
<organism evidence="1 2">
    <name type="scientific">Comamonas brasiliensis</name>
    <dbReference type="NCBI Taxonomy" id="1812482"/>
    <lineage>
        <taxon>Bacteria</taxon>
        <taxon>Pseudomonadati</taxon>
        <taxon>Pseudomonadota</taxon>
        <taxon>Betaproteobacteria</taxon>
        <taxon>Burkholderiales</taxon>
        <taxon>Comamonadaceae</taxon>
        <taxon>Comamonas</taxon>
    </lineage>
</organism>
<dbReference type="Proteomes" id="UP001647436">
    <property type="component" value="Unassembled WGS sequence"/>
</dbReference>
<dbReference type="EMBL" id="JAANES010000001">
    <property type="protein sequence ID" value="MBS3018414.1"/>
    <property type="molecule type" value="Genomic_DNA"/>
</dbReference>
<sequence>MDAGVAVLRASLNQTREQSYESLETLLKRADAAFYAAKAPGHGSSNLIRLIHETRQHTSEVHFKGAGFA</sequence>
<proteinExistence type="predicted"/>
<comment type="caution">
    <text evidence="1">The sequence shown here is derived from an EMBL/GenBank/DDBJ whole genome shotgun (WGS) entry which is preliminary data.</text>
</comment>
<keyword evidence="2" id="KW-1185">Reference proteome</keyword>
<gene>
    <name evidence="1" type="ORF">DJFAAGMI_01146</name>
</gene>
<evidence type="ECO:0008006" key="3">
    <source>
        <dbReference type="Google" id="ProtNLM"/>
    </source>
</evidence>
<accession>A0ABS5LPY7</accession>
<reference evidence="1 2" key="1">
    <citation type="submission" date="2020-03" db="EMBL/GenBank/DDBJ databases">
        <title>The role of nitrogen metabolism on polyethylene biodegradation.</title>
        <authorList>
            <person name="Peixoto J."/>
            <person name="Vizzotto C.S."/>
            <person name="Ramos A."/>
            <person name="Alves G."/>
            <person name="Steindorff A."/>
            <person name="Kruger R."/>
        </authorList>
    </citation>
    <scope>NUCLEOTIDE SEQUENCE [LARGE SCALE GENOMIC DNA]</scope>
    <source>
        <strain evidence="1 2">PE63</strain>
    </source>
</reference>